<feature type="domain" description="HTH arsR-type" evidence="4">
    <location>
        <begin position="1"/>
        <end position="95"/>
    </location>
</feature>
<dbReference type="CDD" id="cd00090">
    <property type="entry name" value="HTH_ARSR"/>
    <property type="match status" value="1"/>
</dbReference>
<dbReference type="EMBL" id="CP013118">
    <property type="protein sequence ID" value="ALO17238.1"/>
    <property type="molecule type" value="Genomic_DNA"/>
</dbReference>
<dbReference type="PANTHER" id="PTHR33154">
    <property type="entry name" value="TRANSCRIPTIONAL REGULATOR, ARSR FAMILY"/>
    <property type="match status" value="1"/>
</dbReference>
<reference evidence="5 6" key="1">
    <citation type="submission" date="2015-11" db="EMBL/GenBank/DDBJ databases">
        <title>Description and complete genome sequence of a novel strain predominating in hypersaline microbial mats and representing a new family of the Bacteriodetes phylum.</title>
        <authorList>
            <person name="Spring S."/>
            <person name="Bunk B."/>
            <person name="Sproer C."/>
            <person name="Klenk H.-P."/>
        </authorList>
    </citation>
    <scope>NUCLEOTIDE SEQUENCE [LARGE SCALE GENOMIC DNA]</scope>
    <source>
        <strain evidence="5 6">L21-Spi-D4</strain>
    </source>
</reference>
<dbReference type="GO" id="GO:0003677">
    <property type="term" value="F:DNA binding"/>
    <property type="evidence" value="ECO:0007669"/>
    <property type="project" value="UniProtKB-KW"/>
</dbReference>
<name>A0A0S2I4F5_9BACT</name>
<evidence type="ECO:0000256" key="1">
    <source>
        <dbReference type="ARBA" id="ARBA00023015"/>
    </source>
</evidence>
<dbReference type="SUPFAM" id="SSF46785">
    <property type="entry name" value="Winged helix' DNA-binding domain"/>
    <property type="match status" value="1"/>
</dbReference>
<keyword evidence="6" id="KW-1185">Reference proteome</keyword>
<dbReference type="InterPro" id="IPR036388">
    <property type="entry name" value="WH-like_DNA-bd_sf"/>
</dbReference>
<dbReference type="Proteomes" id="UP000064893">
    <property type="component" value="Chromosome"/>
</dbReference>
<evidence type="ECO:0000259" key="4">
    <source>
        <dbReference type="PROSITE" id="PS50987"/>
    </source>
</evidence>
<dbReference type="OrthoDB" id="9794330at2"/>
<dbReference type="PANTHER" id="PTHR33154:SF33">
    <property type="entry name" value="TRANSCRIPTIONAL REPRESSOR SDPR"/>
    <property type="match status" value="1"/>
</dbReference>
<accession>A0A0S2I4F5</accession>
<dbReference type="Pfam" id="PF01022">
    <property type="entry name" value="HTH_5"/>
    <property type="match status" value="1"/>
</dbReference>
<dbReference type="InterPro" id="IPR011991">
    <property type="entry name" value="ArsR-like_HTH"/>
</dbReference>
<gene>
    <name evidence="5" type="primary">nmtR</name>
    <name evidence="5" type="ORF">L21SP5_03637</name>
</gene>
<evidence type="ECO:0000256" key="2">
    <source>
        <dbReference type="ARBA" id="ARBA00023125"/>
    </source>
</evidence>
<dbReference type="STRING" id="1307839.L21SP5_03637"/>
<evidence type="ECO:0000313" key="5">
    <source>
        <dbReference type="EMBL" id="ALO17238.1"/>
    </source>
</evidence>
<dbReference type="NCBIfam" id="NF033788">
    <property type="entry name" value="HTH_metalloreg"/>
    <property type="match status" value="1"/>
</dbReference>
<keyword evidence="2" id="KW-0238">DNA-binding</keyword>
<dbReference type="Gene3D" id="1.10.10.10">
    <property type="entry name" value="Winged helix-like DNA-binding domain superfamily/Winged helix DNA-binding domain"/>
    <property type="match status" value="1"/>
</dbReference>
<organism evidence="5 6">
    <name type="scientific">Salinivirga cyanobacteriivorans</name>
    <dbReference type="NCBI Taxonomy" id="1307839"/>
    <lineage>
        <taxon>Bacteria</taxon>
        <taxon>Pseudomonadati</taxon>
        <taxon>Bacteroidota</taxon>
        <taxon>Bacteroidia</taxon>
        <taxon>Bacteroidales</taxon>
        <taxon>Salinivirgaceae</taxon>
        <taxon>Salinivirga</taxon>
    </lineage>
</organism>
<dbReference type="KEGG" id="blq:L21SP5_03637"/>
<proteinExistence type="predicted"/>
<sequence>MTKITEAQTIEILKVLAVHSRFQIVKLIRHRQFCVNALAQRIGISQSAVSQHLKILKDCKLVFAERYGSIVHYRLDTVRMDEFLNALNETLTNRENEG</sequence>
<evidence type="ECO:0000256" key="3">
    <source>
        <dbReference type="ARBA" id="ARBA00023163"/>
    </source>
</evidence>
<dbReference type="InterPro" id="IPR051081">
    <property type="entry name" value="HTH_MetalResp_TranReg"/>
</dbReference>
<dbReference type="RefSeq" id="WP_057954540.1">
    <property type="nucleotide sequence ID" value="NZ_CP013118.1"/>
</dbReference>
<dbReference type="PROSITE" id="PS50987">
    <property type="entry name" value="HTH_ARSR_2"/>
    <property type="match status" value="1"/>
</dbReference>
<dbReference type="GO" id="GO:0003700">
    <property type="term" value="F:DNA-binding transcription factor activity"/>
    <property type="evidence" value="ECO:0007669"/>
    <property type="project" value="InterPro"/>
</dbReference>
<dbReference type="AlphaFoldDB" id="A0A0S2I4F5"/>
<evidence type="ECO:0000313" key="6">
    <source>
        <dbReference type="Proteomes" id="UP000064893"/>
    </source>
</evidence>
<dbReference type="InterPro" id="IPR036390">
    <property type="entry name" value="WH_DNA-bd_sf"/>
</dbReference>
<dbReference type="InterPro" id="IPR001845">
    <property type="entry name" value="HTH_ArsR_DNA-bd_dom"/>
</dbReference>
<protein>
    <submittedName>
        <fullName evidence="5">HTH-type transcriptional regulator NmtR</fullName>
    </submittedName>
</protein>
<keyword evidence="1" id="KW-0805">Transcription regulation</keyword>
<keyword evidence="3" id="KW-0804">Transcription</keyword>
<dbReference type="SMART" id="SM00418">
    <property type="entry name" value="HTH_ARSR"/>
    <property type="match status" value="1"/>
</dbReference>
<dbReference type="PRINTS" id="PR00778">
    <property type="entry name" value="HTHARSR"/>
</dbReference>